<feature type="compositionally biased region" description="Basic and acidic residues" evidence="1">
    <location>
        <begin position="400"/>
        <end position="431"/>
    </location>
</feature>
<dbReference type="OrthoDB" id="2565103at2759"/>
<dbReference type="KEGG" id="kdj:28966165"/>
<feature type="compositionally biased region" description="Basic and acidic residues" evidence="1">
    <location>
        <begin position="438"/>
        <end position="464"/>
    </location>
</feature>
<evidence type="ECO:0000313" key="2">
    <source>
        <dbReference type="EMBL" id="OBR86459.1"/>
    </source>
</evidence>
<dbReference type="AlphaFoldDB" id="A0A1A6A8S3"/>
<dbReference type="VEuPathDB" id="FungiDB:I303_02466"/>
<reference evidence="3" key="3">
    <citation type="submission" date="2024-02" db="EMBL/GenBank/DDBJ databases">
        <title>Comparative genomics of Cryptococcus and Kwoniella reveals pathogenesis evolution and contrasting modes of karyotype evolution via chromosome fusion or intercentromeric recombination.</title>
        <authorList>
            <person name="Coelho M.A."/>
            <person name="David-Palma M."/>
            <person name="Shea T."/>
            <person name="Bowers K."/>
            <person name="McGinley-Smith S."/>
            <person name="Mohammad A.W."/>
            <person name="Gnirke A."/>
            <person name="Yurkov A.M."/>
            <person name="Nowrousian M."/>
            <person name="Sun S."/>
            <person name="Cuomo C.A."/>
            <person name="Heitman J."/>
        </authorList>
    </citation>
    <scope>NUCLEOTIDE SEQUENCE</scope>
    <source>
        <strain evidence="3">CBS 10117</strain>
    </source>
</reference>
<dbReference type="EMBL" id="KI894029">
    <property type="protein sequence ID" value="OBR86459.1"/>
    <property type="molecule type" value="Genomic_DNA"/>
</dbReference>
<gene>
    <name evidence="2" type="ORF">I303_02466</name>
    <name evidence="3" type="ORF">I303_102451</name>
</gene>
<dbReference type="Proteomes" id="UP000078595">
    <property type="component" value="Chromosome 3"/>
</dbReference>
<name>A0A1A6A8S3_9TREE</name>
<dbReference type="RefSeq" id="XP_018264301.1">
    <property type="nucleotide sequence ID" value="XM_018405807.1"/>
</dbReference>
<evidence type="ECO:0000313" key="3">
    <source>
        <dbReference type="EMBL" id="WWC59889.1"/>
    </source>
</evidence>
<feature type="compositionally biased region" description="Polar residues" evidence="1">
    <location>
        <begin position="62"/>
        <end position="76"/>
    </location>
</feature>
<proteinExistence type="predicted"/>
<feature type="region of interest" description="Disordered" evidence="1">
    <location>
        <begin position="60"/>
        <end position="100"/>
    </location>
</feature>
<reference evidence="3" key="2">
    <citation type="submission" date="2013-07" db="EMBL/GenBank/DDBJ databases">
        <authorList>
            <consortium name="The Broad Institute Genome Sequencing Platform"/>
            <person name="Cuomo C."/>
            <person name="Litvintseva A."/>
            <person name="Chen Y."/>
            <person name="Heitman J."/>
            <person name="Sun S."/>
            <person name="Springer D."/>
            <person name="Dromer F."/>
            <person name="Young S.K."/>
            <person name="Zeng Q."/>
            <person name="Gargeya S."/>
            <person name="Fitzgerald M."/>
            <person name="Abouelleil A."/>
            <person name="Alvarado L."/>
            <person name="Berlin A.M."/>
            <person name="Chapman S.B."/>
            <person name="Dewar J."/>
            <person name="Goldberg J."/>
            <person name="Griggs A."/>
            <person name="Gujja S."/>
            <person name="Hansen M."/>
            <person name="Howarth C."/>
            <person name="Imamovic A."/>
            <person name="Larimer J."/>
            <person name="McCowan C."/>
            <person name="Murphy C."/>
            <person name="Pearson M."/>
            <person name="Priest M."/>
            <person name="Roberts A."/>
            <person name="Saif S."/>
            <person name="Shea T."/>
            <person name="Sykes S."/>
            <person name="Wortman J."/>
            <person name="Nusbaum C."/>
            <person name="Birren B."/>
        </authorList>
    </citation>
    <scope>NUCLEOTIDE SEQUENCE</scope>
    <source>
        <strain evidence="3">CBS 10117</strain>
    </source>
</reference>
<feature type="region of interest" description="Disordered" evidence="1">
    <location>
        <begin position="400"/>
        <end position="532"/>
    </location>
</feature>
<sequence length="532" mass="59160">MPIQLGKNLAFTSVGPASIDSWESDTATSPPISPPILVDAQTRSSGMPVERLAPWVMRARRSQASAPEPTQASTPSAVEDAESIDRSNKTSPAVSECLQASNPPASIAKITEGPEDVTITFEDFRVSASKINEASTTSKQTKEGELQLDKKYYDFTGDLRLISTDGIVFRTSSNHLRFSSKAFASMYPLSSSPKTITIQFEEEASVLRFFLNFLHGDIPKPKFAFLGDFRRAIGIAKIFDCKLVLTAMKYLARQYMYQDDYYSRYIFIIGSNLGDINLCADAIRDGDDYAYDSSNNVWEEPMGWYDEDANKDQDFNEEKDVFDDFPLMLPVTWSVADIKQIPVKYYAALLRATRTFTKDNNDWYEAANEFEELMSPPSTQQKAESGKVVEKVTGVKETKRASNVVKDEKNSEVGKKDDNDMTKVNGSKETKNIGVSDNEAKDIQSDGARGSEVKKANKETDGKVIRPLVFKGKQIKNLPVRVQPEQRSPGGSEQKEVPPSPSSDPRVDRWVAEMRLSGEKAKGGREGSKRGK</sequence>
<dbReference type="STRING" id="1296121.A0A1A6A8S3"/>
<keyword evidence="4" id="KW-1185">Reference proteome</keyword>
<evidence type="ECO:0008006" key="5">
    <source>
        <dbReference type="Google" id="ProtNLM"/>
    </source>
</evidence>
<evidence type="ECO:0000313" key="4">
    <source>
        <dbReference type="Proteomes" id="UP000078595"/>
    </source>
</evidence>
<evidence type="ECO:0000256" key="1">
    <source>
        <dbReference type="SAM" id="MobiDB-lite"/>
    </source>
</evidence>
<organism evidence="2">
    <name type="scientific">Kwoniella dejecticola CBS 10117</name>
    <dbReference type="NCBI Taxonomy" id="1296121"/>
    <lineage>
        <taxon>Eukaryota</taxon>
        <taxon>Fungi</taxon>
        <taxon>Dikarya</taxon>
        <taxon>Basidiomycota</taxon>
        <taxon>Agaricomycotina</taxon>
        <taxon>Tremellomycetes</taxon>
        <taxon>Tremellales</taxon>
        <taxon>Cryptococcaceae</taxon>
        <taxon>Kwoniella</taxon>
    </lineage>
</organism>
<dbReference type="GeneID" id="28966165"/>
<dbReference type="EMBL" id="CP144532">
    <property type="protein sequence ID" value="WWC59889.1"/>
    <property type="molecule type" value="Genomic_DNA"/>
</dbReference>
<feature type="region of interest" description="Disordered" evidence="1">
    <location>
        <begin position="21"/>
        <end position="45"/>
    </location>
</feature>
<protein>
    <recommendedName>
        <fullName evidence="5">BTB domain-containing protein</fullName>
    </recommendedName>
</protein>
<feature type="compositionally biased region" description="Basic and acidic residues" evidence="1">
    <location>
        <begin position="505"/>
        <end position="532"/>
    </location>
</feature>
<accession>A0A1A6A8S3</accession>
<reference evidence="2" key="1">
    <citation type="submission" date="2013-07" db="EMBL/GenBank/DDBJ databases">
        <title>The Genome Sequence of Cryptococcus dejecticola CBS10117.</title>
        <authorList>
            <consortium name="The Broad Institute Genome Sequencing Platform"/>
            <person name="Cuomo C."/>
            <person name="Litvintseva A."/>
            <person name="Chen Y."/>
            <person name="Heitman J."/>
            <person name="Sun S."/>
            <person name="Springer D."/>
            <person name="Dromer F."/>
            <person name="Young S.K."/>
            <person name="Zeng Q."/>
            <person name="Gargeya S."/>
            <person name="Fitzgerald M."/>
            <person name="Abouelleil A."/>
            <person name="Alvarado L."/>
            <person name="Berlin A.M."/>
            <person name="Chapman S.B."/>
            <person name="Dewar J."/>
            <person name="Goldberg J."/>
            <person name="Griggs A."/>
            <person name="Gujja S."/>
            <person name="Hansen M."/>
            <person name="Howarth C."/>
            <person name="Imamovic A."/>
            <person name="Larimer J."/>
            <person name="McCowan C."/>
            <person name="Murphy C."/>
            <person name="Pearson M."/>
            <person name="Priest M."/>
            <person name="Roberts A."/>
            <person name="Saif S."/>
            <person name="Shea T."/>
            <person name="Sykes S."/>
            <person name="Wortman J."/>
            <person name="Nusbaum C."/>
            <person name="Birren B."/>
        </authorList>
    </citation>
    <scope>NUCLEOTIDE SEQUENCE [LARGE SCALE GENOMIC DNA]</scope>
    <source>
        <strain evidence="2">CBS 10117</strain>
    </source>
</reference>
<feature type="compositionally biased region" description="Polar residues" evidence="1">
    <location>
        <begin position="89"/>
        <end position="100"/>
    </location>
</feature>